<accession>A0ABW5I711</accession>
<dbReference type="InterPro" id="IPR014030">
    <property type="entry name" value="Ketoacyl_synth_N"/>
</dbReference>
<dbReference type="SUPFAM" id="SSF53901">
    <property type="entry name" value="Thiolase-like"/>
    <property type="match status" value="2"/>
</dbReference>
<dbReference type="EMBL" id="JBHUKQ010000015">
    <property type="protein sequence ID" value="MFD2485149.1"/>
    <property type="molecule type" value="Genomic_DNA"/>
</dbReference>
<evidence type="ECO:0000313" key="3">
    <source>
        <dbReference type="EMBL" id="MFD2485149.1"/>
    </source>
</evidence>
<dbReference type="Proteomes" id="UP001597542">
    <property type="component" value="Unassembled WGS sequence"/>
</dbReference>
<feature type="domain" description="Beta-ketoacyl synthase-like N-terminal" evidence="2">
    <location>
        <begin position="52"/>
        <end position="203"/>
    </location>
</feature>
<proteinExistence type="predicted"/>
<dbReference type="PANTHER" id="PTHR11712:SF336">
    <property type="entry name" value="3-OXOACYL-[ACYL-CARRIER-PROTEIN] SYNTHASE, MITOCHONDRIAL"/>
    <property type="match status" value="1"/>
</dbReference>
<evidence type="ECO:0000259" key="2">
    <source>
        <dbReference type="Pfam" id="PF00109"/>
    </source>
</evidence>
<comment type="caution">
    <text evidence="3">The sequence shown here is derived from an EMBL/GenBank/DDBJ whole genome shotgun (WGS) entry which is preliminary data.</text>
</comment>
<reference evidence="4" key="1">
    <citation type="journal article" date="2019" name="Int. J. Syst. Evol. Microbiol.">
        <title>The Global Catalogue of Microorganisms (GCM) 10K type strain sequencing project: providing services to taxonomists for standard genome sequencing and annotation.</title>
        <authorList>
            <consortium name="The Broad Institute Genomics Platform"/>
            <consortium name="The Broad Institute Genome Sequencing Center for Infectious Disease"/>
            <person name="Wu L."/>
            <person name="Ma J."/>
        </authorList>
    </citation>
    <scope>NUCLEOTIDE SEQUENCE [LARGE SCALE GENOMIC DNA]</scope>
    <source>
        <strain evidence="4">CGMCC 4.7638</strain>
    </source>
</reference>
<dbReference type="InterPro" id="IPR016039">
    <property type="entry name" value="Thiolase-like"/>
</dbReference>
<sequence length="367" mass="37627">MSGAPELVLSGWSAASPFGLGARAFTAGLAAGAPAPRAAVAGPCRKARLIPDFDARSALGPKGTRSMDRVTAMAVTTAGLVLDDTGSRPVSRPEQIGLVLGTGSGSVQSIVDFTASSMTGDKPYHVDPARFPNTVMNRAAGQSAIWHGLKGPNATVSGGAPTGLLVLNYAARLLRNGRCERIVCGAAEEYSEQRGWLEWHAAGRPEEQDVSEGCALFLLETLDGAANAGRTPLADLLGNGFAVSPDRASVADTLAGCLRSTLARAGVRPADVGVVAGSAEPAEQIALTTVLDNQRRIRLEVRGLLGDTAAAAAAFQLAGVLAHARLDSGTAGRVAVVTSVDRRGGVGCTVLRIRSAGPDTTKEENDE</sequence>
<organism evidence="3 4">
    <name type="scientific">Amycolatopsis albidoflavus</name>
    <dbReference type="NCBI Taxonomy" id="102226"/>
    <lineage>
        <taxon>Bacteria</taxon>
        <taxon>Bacillati</taxon>
        <taxon>Actinomycetota</taxon>
        <taxon>Actinomycetes</taxon>
        <taxon>Pseudonocardiales</taxon>
        <taxon>Pseudonocardiaceae</taxon>
        <taxon>Amycolatopsis</taxon>
    </lineage>
</organism>
<evidence type="ECO:0000256" key="1">
    <source>
        <dbReference type="ARBA" id="ARBA00022679"/>
    </source>
</evidence>
<dbReference type="RefSeq" id="WP_344277159.1">
    <property type="nucleotide sequence ID" value="NZ_BAAAHV010000012.1"/>
</dbReference>
<keyword evidence="1" id="KW-0808">Transferase</keyword>
<keyword evidence="4" id="KW-1185">Reference proteome</keyword>
<evidence type="ECO:0000313" key="4">
    <source>
        <dbReference type="Proteomes" id="UP001597542"/>
    </source>
</evidence>
<protein>
    <submittedName>
        <fullName evidence="3">Beta-ketoacyl synthase N-terminal-like domain-containing protein</fullName>
    </submittedName>
</protein>
<gene>
    <name evidence="3" type="ORF">ACFSUT_33075</name>
</gene>
<dbReference type="PANTHER" id="PTHR11712">
    <property type="entry name" value="POLYKETIDE SYNTHASE-RELATED"/>
    <property type="match status" value="1"/>
</dbReference>
<dbReference type="Gene3D" id="3.40.47.10">
    <property type="match status" value="1"/>
</dbReference>
<dbReference type="Pfam" id="PF00109">
    <property type="entry name" value="ketoacyl-synt"/>
    <property type="match status" value="1"/>
</dbReference>
<dbReference type="InterPro" id="IPR000794">
    <property type="entry name" value="Beta-ketoacyl_synthase"/>
</dbReference>
<name>A0ABW5I711_9PSEU</name>